<dbReference type="RefSeq" id="WP_343335431.1">
    <property type="nucleotide sequence ID" value="NZ_JAPOHD010000066.1"/>
</dbReference>
<comment type="caution">
    <text evidence="2">The sequence shown here is derived from an EMBL/GenBank/DDBJ whole genome shotgun (WGS) entry which is preliminary data.</text>
</comment>
<evidence type="ECO:0000313" key="2">
    <source>
        <dbReference type="EMBL" id="MCY1723105.1"/>
    </source>
</evidence>
<evidence type="ECO:0000313" key="3">
    <source>
        <dbReference type="Proteomes" id="UP001145087"/>
    </source>
</evidence>
<dbReference type="AlphaFoldDB" id="A0A9X3J9T8"/>
<dbReference type="Gene3D" id="3.20.20.100">
    <property type="entry name" value="NADP-dependent oxidoreductase domain"/>
    <property type="match status" value="1"/>
</dbReference>
<dbReference type="CDD" id="cd19100">
    <property type="entry name" value="AKR_unchar"/>
    <property type="match status" value="1"/>
</dbReference>
<dbReference type="SUPFAM" id="SSF51430">
    <property type="entry name" value="NAD(P)-linked oxidoreductase"/>
    <property type="match status" value="1"/>
</dbReference>
<protein>
    <submittedName>
        <fullName evidence="2">Aldo/keto reductase</fullName>
    </submittedName>
</protein>
<dbReference type="InterPro" id="IPR053135">
    <property type="entry name" value="AKR2_Oxidoreductase"/>
</dbReference>
<reference evidence="2" key="1">
    <citation type="submission" date="2022-11" db="EMBL/GenBank/DDBJ databases">
        <title>Marilongibacter aestuarii gen. nov., sp. nov., isolated from tidal flat sediment.</title>
        <authorList>
            <person name="Jiayan W."/>
        </authorList>
    </citation>
    <scope>NUCLEOTIDE SEQUENCE</scope>
    <source>
        <strain evidence="2">Z1-6</strain>
    </source>
</reference>
<dbReference type="InterPro" id="IPR023210">
    <property type="entry name" value="NADP_OxRdtase_dom"/>
</dbReference>
<sequence length="307" mass="34048">MSKLSMDRRKFVGALGLGTAHILFANPLYSCSPLVSGNDPFQKVKLGNSGIETTLIGMGTGVHATNRTSYLTKQDKQKSIDLLQHAYDSGIRYFDLADTYGTHPLMAEAMKNMNRDELTLTTKIWTRNGGIPEPERPDADIVVDRFRKELSTDYIDLVQIHCMEDANWTETLKPQMDILENLKAKGVIKAHGVSVHSYEAMKAAVKSDWVDVLHARINPYGIAMDKPEPQEVVEIIQQLHDAGKGVIGMKLVGNGKLRDDSEKIDNSLRFVLGLGCVDMMIIGFEEKQQIDNYVGRVKNALGEISAG</sequence>
<gene>
    <name evidence="2" type="ORF">OU798_22345</name>
</gene>
<dbReference type="Pfam" id="PF00248">
    <property type="entry name" value="Aldo_ket_red"/>
    <property type="match status" value="1"/>
</dbReference>
<dbReference type="PRINTS" id="PR00069">
    <property type="entry name" value="ALDKETRDTASE"/>
</dbReference>
<evidence type="ECO:0000259" key="1">
    <source>
        <dbReference type="Pfam" id="PF00248"/>
    </source>
</evidence>
<dbReference type="InterPro" id="IPR020471">
    <property type="entry name" value="AKR"/>
</dbReference>
<name>A0A9X3J9T8_9BACT</name>
<feature type="domain" description="NADP-dependent oxidoreductase" evidence="1">
    <location>
        <begin position="57"/>
        <end position="264"/>
    </location>
</feature>
<dbReference type="Proteomes" id="UP001145087">
    <property type="component" value="Unassembled WGS sequence"/>
</dbReference>
<dbReference type="EMBL" id="JAPOHD010000066">
    <property type="protein sequence ID" value="MCY1723105.1"/>
    <property type="molecule type" value="Genomic_DNA"/>
</dbReference>
<organism evidence="2 3">
    <name type="scientific">Draconibacterium aestuarii</name>
    <dbReference type="NCBI Taxonomy" id="2998507"/>
    <lineage>
        <taxon>Bacteria</taxon>
        <taxon>Pseudomonadati</taxon>
        <taxon>Bacteroidota</taxon>
        <taxon>Bacteroidia</taxon>
        <taxon>Marinilabiliales</taxon>
        <taxon>Prolixibacteraceae</taxon>
        <taxon>Draconibacterium</taxon>
    </lineage>
</organism>
<dbReference type="InterPro" id="IPR036812">
    <property type="entry name" value="NAD(P)_OxRdtase_dom_sf"/>
</dbReference>
<dbReference type="PANTHER" id="PTHR43312:SF1">
    <property type="entry name" value="NADP-DEPENDENT OXIDOREDUCTASE DOMAIN-CONTAINING PROTEIN"/>
    <property type="match status" value="1"/>
</dbReference>
<keyword evidence="3" id="KW-1185">Reference proteome</keyword>
<accession>A0A9X3J9T8</accession>
<proteinExistence type="predicted"/>
<dbReference type="GO" id="GO:0016491">
    <property type="term" value="F:oxidoreductase activity"/>
    <property type="evidence" value="ECO:0007669"/>
    <property type="project" value="InterPro"/>
</dbReference>
<dbReference type="PANTHER" id="PTHR43312">
    <property type="entry name" value="D-THREO-ALDOSE 1-DEHYDROGENASE"/>
    <property type="match status" value="1"/>
</dbReference>